<proteinExistence type="predicted"/>
<keyword evidence="3" id="KW-1185">Reference proteome</keyword>
<evidence type="ECO:0000313" key="3">
    <source>
        <dbReference type="Proteomes" id="UP000566663"/>
    </source>
</evidence>
<dbReference type="RefSeq" id="WP_183252597.1">
    <property type="nucleotide sequence ID" value="NZ_BAAAFF010000004.1"/>
</dbReference>
<organism evidence="2 3">
    <name type="scientific">Brevundimonas basaltis</name>
    <dbReference type="NCBI Taxonomy" id="472166"/>
    <lineage>
        <taxon>Bacteria</taxon>
        <taxon>Pseudomonadati</taxon>
        <taxon>Pseudomonadota</taxon>
        <taxon>Alphaproteobacteria</taxon>
        <taxon>Caulobacterales</taxon>
        <taxon>Caulobacteraceae</taxon>
        <taxon>Brevundimonas</taxon>
    </lineage>
</organism>
<accession>A0A7W8HWT8</accession>
<name>A0A7W8HWT8_9CAUL</name>
<feature type="chain" id="PRO_5030624120" evidence="1">
    <location>
        <begin position="27"/>
        <end position="87"/>
    </location>
</feature>
<feature type="signal peptide" evidence="1">
    <location>
        <begin position="1"/>
        <end position="26"/>
    </location>
</feature>
<dbReference type="EMBL" id="JACHFZ010000001">
    <property type="protein sequence ID" value="MBB5291349.1"/>
    <property type="molecule type" value="Genomic_DNA"/>
</dbReference>
<dbReference type="AlphaFoldDB" id="A0A7W8HWT8"/>
<evidence type="ECO:0000313" key="2">
    <source>
        <dbReference type="EMBL" id="MBB5291349.1"/>
    </source>
</evidence>
<sequence length="87" mass="9004">MPVLTTCRATVIVAGLALSLSAPAGAGVRSYPVQGSATTEALACRAVNRSARIGSQEGVISISPCRCVQRGSHDFVCTVIVTRRTDD</sequence>
<reference evidence="2 3" key="1">
    <citation type="submission" date="2020-08" db="EMBL/GenBank/DDBJ databases">
        <title>Genomic Encyclopedia of Type Strains, Phase IV (KMG-IV): sequencing the most valuable type-strain genomes for metagenomic binning, comparative biology and taxonomic classification.</title>
        <authorList>
            <person name="Goeker M."/>
        </authorList>
    </citation>
    <scope>NUCLEOTIDE SEQUENCE [LARGE SCALE GENOMIC DNA]</scope>
    <source>
        <strain evidence="2 3">DSM 25335</strain>
    </source>
</reference>
<evidence type="ECO:0000256" key="1">
    <source>
        <dbReference type="SAM" id="SignalP"/>
    </source>
</evidence>
<keyword evidence="1" id="KW-0732">Signal</keyword>
<protein>
    <submittedName>
        <fullName evidence="2">Uncharacterized protein</fullName>
    </submittedName>
</protein>
<dbReference type="Proteomes" id="UP000566663">
    <property type="component" value="Unassembled WGS sequence"/>
</dbReference>
<gene>
    <name evidence="2" type="ORF">HNQ67_000845</name>
</gene>
<comment type="caution">
    <text evidence="2">The sequence shown here is derived from an EMBL/GenBank/DDBJ whole genome shotgun (WGS) entry which is preliminary data.</text>
</comment>